<sequence length="86" mass="9701">MAGASYWEEWDDDFETVVRDALKPDSTTIIHFNLDGIREPAEWAKTAKLDNPYASDMTAWELAMVKAAPPEAQARVRWANGDNPFS</sequence>
<evidence type="ECO:0000313" key="1">
    <source>
        <dbReference type="EMBL" id="MBS2551799.1"/>
    </source>
</evidence>
<dbReference type="EMBL" id="JAAFYZ010000156">
    <property type="protein sequence ID" value="MBS2551799.1"/>
    <property type="molecule type" value="Genomic_DNA"/>
</dbReference>
<keyword evidence="2" id="KW-1185">Reference proteome</keyword>
<protein>
    <submittedName>
        <fullName evidence="1">Uncharacterized protein</fullName>
    </submittedName>
</protein>
<evidence type="ECO:0000313" key="2">
    <source>
        <dbReference type="Proteomes" id="UP000730482"/>
    </source>
</evidence>
<comment type="caution">
    <text evidence="1">The sequence shown here is derived from an EMBL/GenBank/DDBJ whole genome shotgun (WGS) entry which is preliminary data.</text>
</comment>
<reference evidence="1 2" key="1">
    <citation type="submission" date="2020-02" db="EMBL/GenBank/DDBJ databases">
        <title>Acidophilic actinobacteria isolated from forest soil.</title>
        <authorList>
            <person name="Golinska P."/>
        </authorList>
    </citation>
    <scope>NUCLEOTIDE SEQUENCE [LARGE SCALE GENOMIC DNA]</scope>
    <source>
        <strain evidence="1 2">NL8</strain>
    </source>
</reference>
<gene>
    <name evidence="1" type="ORF">KGQ19_33530</name>
</gene>
<accession>A0ABS5L0F9</accession>
<dbReference type="RefSeq" id="WP_212016773.1">
    <property type="nucleotide sequence ID" value="NZ_JAAFYZ010000156.1"/>
</dbReference>
<name>A0ABS5L0F9_9ACTN</name>
<proteinExistence type="predicted"/>
<dbReference type="Proteomes" id="UP000730482">
    <property type="component" value="Unassembled WGS sequence"/>
</dbReference>
<organism evidence="1 2">
    <name type="scientific">Catenulispora pinistramenti</name>
    <dbReference type="NCBI Taxonomy" id="2705254"/>
    <lineage>
        <taxon>Bacteria</taxon>
        <taxon>Bacillati</taxon>
        <taxon>Actinomycetota</taxon>
        <taxon>Actinomycetes</taxon>
        <taxon>Catenulisporales</taxon>
        <taxon>Catenulisporaceae</taxon>
        <taxon>Catenulispora</taxon>
    </lineage>
</organism>